<reference evidence="1" key="1">
    <citation type="submission" date="2023-10" db="EMBL/GenBank/DDBJ databases">
        <authorList>
            <person name="Chen Y."/>
            <person name="Shah S."/>
            <person name="Dougan E. K."/>
            <person name="Thang M."/>
            <person name="Chan C."/>
        </authorList>
    </citation>
    <scope>NUCLEOTIDE SEQUENCE [LARGE SCALE GENOMIC DNA]</scope>
</reference>
<keyword evidence="2" id="KW-1185">Reference proteome</keyword>
<accession>A0ABN9QSY4</accession>
<comment type="caution">
    <text evidence="1">The sequence shown here is derived from an EMBL/GenBank/DDBJ whole genome shotgun (WGS) entry which is preliminary data.</text>
</comment>
<name>A0ABN9QSY4_9DINO</name>
<protein>
    <recommendedName>
        <fullName evidence="3">FYVE-type domain-containing protein</fullName>
    </recommendedName>
</protein>
<evidence type="ECO:0000313" key="2">
    <source>
        <dbReference type="Proteomes" id="UP001189429"/>
    </source>
</evidence>
<proteinExistence type="predicted"/>
<evidence type="ECO:0000313" key="1">
    <source>
        <dbReference type="EMBL" id="CAK0808179.1"/>
    </source>
</evidence>
<dbReference type="SUPFAM" id="SSF57903">
    <property type="entry name" value="FYVE/PHD zinc finger"/>
    <property type="match status" value="1"/>
</dbReference>
<dbReference type="EMBL" id="CAUYUJ010004113">
    <property type="protein sequence ID" value="CAK0808179.1"/>
    <property type="molecule type" value="Genomic_DNA"/>
</dbReference>
<sequence length="307" mass="31941">MSLFSAASQLAAAQDATSLASTAQVGAAAASVAGALQGGADRARGWLQSVAGEAQLRAGLLHAGGDGEGQARQVAADGLRCQGCGKPFGVWSRRSACTTCDRFLCAACLGSPLPQLVGAISCLCAATCPACAELGDKGREFHACKAMMEKGAAATVGIPVQAGWLGSGGDPRRLSAWVNLEGSSAELRWATLQQAAGRPAEEGSIRVCDILGVRGVGGGVVELSLRGQSEPTTLDFAEGGERDRWARGLLLAMEVLAPEGERVALAAERVQQRHVEMEVRRSDNEERKRKLQEGLGMRFTAEALARR</sequence>
<evidence type="ECO:0008006" key="3">
    <source>
        <dbReference type="Google" id="ProtNLM"/>
    </source>
</evidence>
<dbReference type="Proteomes" id="UP001189429">
    <property type="component" value="Unassembled WGS sequence"/>
</dbReference>
<gene>
    <name evidence="1" type="ORF">PCOR1329_LOCUS13848</name>
</gene>
<organism evidence="1 2">
    <name type="scientific">Prorocentrum cordatum</name>
    <dbReference type="NCBI Taxonomy" id="2364126"/>
    <lineage>
        <taxon>Eukaryota</taxon>
        <taxon>Sar</taxon>
        <taxon>Alveolata</taxon>
        <taxon>Dinophyceae</taxon>
        <taxon>Prorocentrales</taxon>
        <taxon>Prorocentraceae</taxon>
        <taxon>Prorocentrum</taxon>
    </lineage>
</organism>
<dbReference type="InterPro" id="IPR011011">
    <property type="entry name" value="Znf_FYVE_PHD"/>
</dbReference>